<organism evidence="4 5">
    <name type="scientific">Tenacibaculum caenipelagi</name>
    <dbReference type="NCBI Taxonomy" id="1325435"/>
    <lineage>
        <taxon>Bacteria</taxon>
        <taxon>Pseudomonadati</taxon>
        <taxon>Bacteroidota</taxon>
        <taxon>Flavobacteriia</taxon>
        <taxon>Flavobacteriales</taxon>
        <taxon>Flavobacteriaceae</taxon>
        <taxon>Tenacibaculum</taxon>
    </lineage>
</organism>
<dbReference type="Proteomes" id="UP000295390">
    <property type="component" value="Unassembled WGS sequence"/>
</dbReference>
<feature type="domain" description="Dipeptidylpeptidase IV N-terminal" evidence="3">
    <location>
        <begin position="131"/>
        <end position="469"/>
    </location>
</feature>
<dbReference type="SUPFAM" id="SSF53474">
    <property type="entry name" value="alpha/beta-Hydrolases"/>
    <property type="match status" value="1"/>
</dbReference>
<feature type="domain" description="Peptidase S9 prolyl oligopeptidase catalytic" evidence="2">
    <location>
        <begin position="558"/>
        <end position="752"/>
    </location>
</feature>
<name>A0A4R6TA05_9FLAO</name>
<evidence type="ECO:0000259" key="2">
    <source>
        <dbReference type="Pfam" id="PF00326"/>
    </source>
</evidence>
<keyword evidence="1" id="KW-0325">Glycoprotein</keyword>
<keyword evidence="5" id="KW-1185">Reference proteome</keyword>
<evidence type="ECO:0000256" key="1">
    <source>
        <dbReference type="ARBA" id="ARBA00023180"/>
    </source>
</evidence>
<dbReference type="Gene3D" id="3.40.50.1820">
    <property type="entry name" value="alpha/beta hydrolase"/>
    <property type="match status" value="1"/>
</dbReference>
<dbReference type="SUPFAM" id="SSF82171">
    <property type="entry name" value="DPP6 N-terminal domain-like"/>
    <property type="match status" value="1"/>
</dbReference>
<accession>A0A4R6TA05</accession>
<dbReference type="AlphaFoldDB" id="A0A4R6TA05"/>
<dbReference type="FunFam" id="3.40.50.1820:FF:000003">
    <property type="entry name" value="Dipeptidyl peptidase 4"/>
    <property type="match status" value="1"/>
</dbReference>
<dbReference type="GO" id="GO:0006508">
    <property type="term" value="P:proteolysis"/>
    <property type="evidence" value="ECO:0007669"/>
    <property type="project" value="InterPro"/>
</dbReference>
<dbReference type="InterPro" id="IPR029058">
    <property type="entry name" value="AB_hydrolase_fold"/>
</dbReference>
<dbReference type="InterPro" id="IPR050278">
    <property type="entry name" value="Serine_Prot_S9B/DPPIV"/>
</dbReference>
<dbReference type="GO" id="GO:0008239">
    <property type="term" value="F:dipeptidyl-peptidase activity"/>
    <property type="evidence" value="ECO:0007669"/>
    <property type="project" value="TreeGrafter"/>
</dbReference>
<dbReference type="Gene3D" id="2.140.10.30">
    <property type="entry name" value="Dipeptidylpeptidase IV, N-terminal domain"/>
    <property type="match status" value="1"/>
</dbReference>
<reference evidence="4 5" key="1">
    <citation type="submission" date="2019-03" db="EMBL/GenBank/DDBJ databases">
        <title>Genomic Encyclopedia of Type Strains, Phase III (KMG-III): the genomes of soil and plant-associated and newly described type strains.</title>
        <authorList>
            <person name="Whitman W."/>
        </authorList>
    </citation>
    <scope>NUCLEOTIDE SEQUENCE [LARGE SCALE GENOMIC DNA]</scope>
    <source>
        <strain evidence="4 5">CECT 8283</strain>
    </source>
</reference>
<protein>
    <submittedName>
        <fullName evidence="4">Dipeptidyl-peptidase-4</fullName>
    </submittedName>
</protein>
<dbReference type="PANTHER" id="PTHR11731:SF193">
    <property type="entry name" value="DIPEPTIDYL PEPTIDASE 9"/>
    <property type="match status" value="1"/>
</dbReference>
<dbReference type="EMBL" id="SNYH01000006">
    <property type="protein sequence ID" value="TDQ22866.1"/>
    <property type="molecule type" value="Genomic_DNA"/>
</dbReference>
<evidence type="ECO:0000313" key="5">
    <source>
        <dbReference type="Proteomes" id="UP000295390"/>
    </source>
</evidence>
<gene>
    <name evidence="4" type="ORF">DFQ07_2887</name>
</gene>
<comment type="caution">
    <text evidence="4">The sequence shown here is derived from an EMBL/GenBank/DDBJ whole genome shotgun (WGS) entry which is preliminary data.</text>
</comment>
<dbReference type="Pfam" id="PF00326">
    <property type="entry name" value="Peptidase_S9"/>
    <property type="match status" value="1"/>
</dbReference>
<dbReference type="Pfam" id="PF00930">
    <property type="entry name" value="DPPIV_N"/>
    <property type="match status" value="1"/>
</dbReference>
<evidence type="ECO:0000313" key="4">
    <source>
        <dbReference type="EMBL" id="TDQ22866.1"/>
    </source>
</evidence>
<dbReference type="InterPro" id="IPR002469">
    <property type="entry name" value="Peptidase_S9B_N"/>
</dbReference>
<sequence length="752" mass="86282">MNPVKIGVIFGIYDFFEVIFDDFSVNLANFLDKQQLNMKKLLLFFIGISSLVQAQKKDISLEDIWRKGTFRADYMNSLNSMNGDYYSLLNYENGSTSVDKYSYETLEKVATIVDSKDLAGLKAFQSYSFNNDETKLILGTNFKPIFRHSFLGTFYVYDIAKKSLDLIGEDIQEPTFSPDSKKIAYAKNNNLFIKDYSDANVVIQITNSGKKNEIINGITDWVYEEEFGFVRAFEWSKDSKNLAYLRFDESKVKTFSMDVYGKGKYPTQEVFKYPKAGEDNAKVALRIFSLVTNKTAEIRVGDYEYIPRINWTNDGNLLAVRTLNRHQNDLKMYFVDATTFRSHVVLNETDKAYVDINDDLTFLDDNSFIWTSEKDGYNHIYHYNKDGQLINQVTKGNWEVTSYYGYNADKKTIYYQSVENGSINRGVYSISLDGNNERLLSNPLGTNSASFSKNMRYFINTFSDANTPPVYTLRNDEGRVLKTIKDNAALKELIAGYNLSKKEFSTININGNDLNMYTIKPANFDANKKYPVLMYQYSGPGSQNVKNSWNSANDYWHQMLAQEGYIIVCVDGRGTGFKGRDFKKVTYMNLVKHETEDQIAVAKELAKLPYVDANRIGIWGWSFGGHMSTNCILKGNDVFTAAIAVAPVTTWRFYDSIYTERYMRTPEENPAGYDDNSPLNYPELLKGKYLLIHGTGDDNVHVQNAYRMIEALIQANKQFEWGMYPDKNHGIYGGNTRLHLFTKMTNFIKNNL</sequence>
<dbReference type="PANTHER" id="PTHR11731">
    <property type="entry name" value="PROTEASE FAMILY S9B,C DIPEPTIDYL-PEPTIDASE IV-RELATED"/>
    <property type="match status" value="1"/>
</dbReference>
<proteinExistence type="predicted"/>
<evidence type="ECO:0000259" key="3">
    <source>
        <dbReference type="Pfam" id="PF00930"/>
    </source>
</evidence>
<dbReference type="InterPro" id="IPR001375">
    <property type="entry name" value="Peptidase_S9_cat"/>
</dbReference>
<dbReference type="GO" id="GO:0008236">
    <property type="term" value="F:serine-type peptidase activity"/>
    <property type="evidence" value="ECO:0007669"/>
    <property type="project" value="InterPro"/>
</dbReference>